<dbReference type="PANTHER" id="PTHR40037:SF1">
    <property type="entry name" value="PHOSPHOESTERASE SAOUHSC_00951-RELATED"/>
    <property type="match status" value="1"/>
</dbReference>
<dbReference type="Proteomes" id="UP000441336">
    <property type="component" value="Unassembled WGS sequence"/>
</dbReference>
<comment type="caution">
    <text evidence="1">The sequence shown here is derived from an EMBL/GenBank/DDBJ whole genome shotgun (WGS) entry which is preliminary data.</text>
</comment>
<evidence type="ECO:0000313" key="1">
    <source>
        <dbReference type="EMBL" id="MVN77351.1"/>
    </source>
</evidence>
<dbReference type="InterPro" id="IPR050580">
    <property type="entry name" value="2H_phosphoesterase_YjcG-like"/>
</dbReference>
<protein>
    <submittedName>
        <fullName evidence="1">2'-5' RNA ligase family protein</fullName>
    </submittedName>
</protein>
<keyword evidence="2" id="KW-1185">Reference proteome</keyword>
<reference evidence="1 2" key="1">
    <citation type="submission" date="2019-12" db="EMBL/GenBank/DDBJ databases">
        <title>Hymenobacter sp. HMF4947 Genome sequencing and assembly.</title>
        <authorList>
            <person name="Kang H."/>
            <person name="Cha I."/>
            <person name="Kim H."/>
            <person name="Joh K."/>
        </authorList>
    </citation>
    <scope>NUCLEOTIDE SEQUENCE [LARGE SCALE GENOMIC DNA]</scope>
    <source>
        <strain evidence="1 2">HMF4947</strain>
    </source>
</reference>
<keyword evidence="1" id="KW-0436">Ligase</keyword>
<gene>
    <name evidence="1" type="ORF">GO988_13530</name>
</gene>
<dbReference type="InterPro" id="IPR009097">
    <property type="entry name" value="Cyclic_Pdiesterase"/>
</dbReference>
<dbReference type="Pfam" id="PF13563">
    <property type="entry name" value="2_5_RNA_ligase2"/>
    <property type="match status" value="1"/>
</dbReference>
<accession>A0A7K1TGQ0</accession>
<dbReference type="SUPFAM" id="SSF55144">
    <property type="entry name" value="LigT-like"/>
    <property type="match status" value="1"/>
</dbReference>
<dbReference type="Gene3D" id="3.90.1140.10">
    <property type="entry name" value="Cyclic phosphodiesterase"/>
    <property type="match status" value="1"/>
</dbReference>
<sequence length="180" mass="19936">MLAITSLLPSPASDHINALIKSLETEFGLTDVQATPEPHLTYQIVEPANLEMLKAGLREIAATSQPFIAHTTGLGMFPGERPVIHIPVLRSDYLNQLHHRILEIAAPLCSRTDKFSAPDLWLPHVSLALHDTTPELLGPVLQFLNNQTFNLELEISNLAILRPEGDMFVREDVFEFGGRG</sequence>
<dbReference type="GO" id="GO:0016874">
    <property type="term" value="F:ligase activity"/>
    <property type="evidence" value="ECO:0007669"/>
    <property type="project" value="UniProtKB-KW"/>
</dbReference>
<organism evidence="1 2">
    <name type="scientific">Hymenobacter ginkgonis</name>
    <dbReference type="NCBI Taxonomy" id="2682976"/>
    <lineage>
        <taxon>Bacteria</taxon>
        <taxon>Pseudomonadati</taxon>
        <taxon>Bacteroidota</taxon>
        <taxon>Cytophagia</taxon>
        <taxon>Cytophagales</taxon>
        <taxon>Hymenobacteraceae</taxon>
        <taxon>Hymenobacter</taxon>
    </lineage>
</organism>
<name>A0A7K1TGQ0_9BACT</name>
<dbReference type="PANTHER" id="PTHR40037">
    <property type="entry name" value="PHOSPHOESTERASE YJCG-RELATED"/>
    <property type="match status" value="1"/>
</dbReference>
<dbReference type="RefSeq" id="WP_157566306.1">
    <property type="nucleotide sequence ID" value="NZ_WQKZ01000003.1"/>
</dbReference>
<proteinExistence type="predicted"/>
<dbReference type="EMBL" id="WQKZ01000003">
    <property type="protein sequence ID" value="MVN77351.1"/>
    <property type="molecule type" value="Genomic_DNA"/>
</dbReference>
<dbReference type="AlphaFoldDB" id="A0A7K1TGQ0"/>
<evidence type="ECO:0000313" key="2">
    <source>
        <dbReference type="Proteomes" id="UP000441336"/>
    </source>
</evidence>